<proteinExistence type="predicted"/>
<name>A0ABT2TA07_9FIRM</name>
<organism evidence="4 5">
    <name type="scientific">Faecalicatena acetigenes</name>
    <dbReference type="NCBI Taxonomy" id="2981790"/>
    <lineage>
        <taxon>Bacteria</taxon>
        <taxon>Bacillati</taxon>
        <taxon>Bacillota</taxon>
        <taxon>Clostridia</taxon>
        <taxon>Lachnospirales</taxon>
        <taxon>Lachnospiraceae</taxon>
        <taxon>Faecalicatena</taxon>
    </lineage>
</organism>
<evidence type="ECO:0000256" key="2">
    <source>
        <dbReference type="ARBA" id="ARBA00023002"/>
    </source>
</evidence>
<dbReference type="PANTHER" id="PTHR48105">
    <property type="entry name" value="THIOREDOXIN REDUCTASE 1-RELATED-RELATED"/>
    <property type="match status" value="1"/>
</dbReference>
<gene>
    <name evidence="4" type="ORF">OCV51_05555</name>
</gene>
<keyword evidence="2" id="KW-0560">Oxidoreductase</keyword>
<dbReference type="InterPro" id="IPR050097">
    <property type="entry name" value="Ferredoxin-NADP_redctase_2"/>
</dbReference>
<keyword evidence="5" id="KW-1185">Reference proteome</keyword>
<dbReference type="PRINTS" id="PR00368">
    <property type="entry name" value="FADPNR"/>
</dbReference>
<accession>A0ABT2TA07</accession>
<protein>
    <submittedName>
        <fullName evidence="4">FAD-dependent oxidoreductase</fullName>
    </submittedName>
</protein>
<evidence type="ECO:0000313" key="5">
    <source>
        <dbReference type="Proteomes" id="UP001652394"/>
    </source>
</evidence>
<evidence type="ECO:0000259" key="3">
    <source>
        <dbReference type="Pfam" id="PF07992"/>
    </source>
</evidence>
<dbReference type="EMBL" id="JAOQJX010000006">
    <property type="protein sequence ID" value="MCU6747119.1"/>
    <property type="molecule type" value="Genomic_DNA"/>
</dbReference>
<comment type="caution">
    <text evidence="4">The sequence shown here is derived from an EMBL/GenBank/DDBJ whole genome shotgun (WGS) entry which is preliminary data.</text>
</comment>
<dbReference type="Pfam" id="PF07992">
    <property type="entry name" value="Pyr_redox_2"/>
    <property type="match status" value="1"/>
</dbReference>
<dbReference type="Proteomes" id="UP001652394">
    <property type="component" value="Unassembled WGS sequence"/>
</dbReference>
<dbReference type="RefSeq" id="WP_059066859.1">
    <property type="nucleotide sequence ID" value="NZ_JAOQJX010000006.1"/>
</dbReference>
<dbReference type="Gene3D" id="3.50.50.60">
    <property type="entry name" value="FAD/NAD(P)-binding domain"/>
    <property type="match status" value="2"/>
</dbReference>
<dbReference type="InterPro" id="IPR023753">
    <property type="entry name" value="FAD/NAD-binding_dom"/>
</dbReference>
<dbReference type="PRINTS" id="PR00469">
    <property type="entry name" value="PNDRDTASEII"/>
</dbReference>
<sequence>MVYDILIIGAGPAGISAGIYAVSRGKRTVLLEKEAVGGVIGKVSTVTHYSALLPNETGSSFAERMKEQALHAGVEIRYENVTRAELNGTIKKIYTEKGRYEAKKVILANGTTPRKLHILGETELAGRGIGMNAAKCGKNYTGKNIYVVGGADGAVKEALYLAQFAKKLTILHFEERLGCIPEFLNKIKETPNICVRTGFRLQAVYGKEHVEKLEIRGERDGHVETIEDDGCGIFVYAGAVPNTGLYGDITLADGYIVTDEKMGTNLPGVYAAGDIRAKQVRQAATAVADGAIAAINAAAE</sequence>
<keyword evidence="1" id="KW-0285">Flavoprotein</keyword>
<dbReference type="InterPro" id="IPR036188">
    <property type="entry name" value="FAD/NAD-bd_sf"/>
</dbReference>
<feature type="domain" description="FAD/NAD(P)-binding" evidence="3">
    <location>
        <begin position="3"/>
        <end position="290"/>
    </location>
</feature>
<evidence type="ECO:0000313" key="4">
    <source>
        <dbReference type="EMBL" id="MCU6747119.1"/>
    </source>
</evidence>
<evidence type="ECO:0000256" key="1">
    <source>
        <dbReference type="ARBA" id="ARBA00022630"/>
    </source>
</evidence>
<dbReference type="SUPFAM" id="SSF51905">
    <property type="entry name" value="FAD/NAD(P)-binding domain"/>
    <property type="match status" value="2"/>
</dbReference>
<reference evidence="4 5" key="1">
    <citation type="journal article" date="2021" name="ISME Commun">
        <title>Automated analysis of genomic sequences facilitates high-throughput and comprehensive description of bacteria.</title>
        <authorList>
            <person name="Hitch T.C.A."/>
        </authorList>
    </citation>
    <scope>NUCLEOTIDE SEQUENCE [LARGE SCALE GENOMIC DNA]</scope>
    <source>
        <strain evidence="4 5">H2_18</strain>
    </source>
</reference>